<evidence type="ECO:0000313" key="2">
    <source>
        <dbReference type="Proteomes" id="UP000324222"/>
    </source>
</evidence>
<accession>A0A5B7HRD4</accession>
<dbReference type="AlphaFoldDB" id="A0A5B7HRD4"/>
<protein>
    <submittedName>
        <fullName evidence="1">Uncharacterized protein</fullName>
    </submittedName>
</protein>
<name>A0A5B7HRD4_PORTR</name>
<evidence type="ECO:0000313" key="1">
    <source>
        <dbReference type="EMBL" id="MPC74980.1"/>
    </source>
</evidence>
<reference evidence="1 2" key="1">
    <citation type="submission" date="2019-05" db="EMBL/GenBank/DDBJ databases">
        <title>Another draft genome of Portunus trituberculatus and its Hox gene families provides insights of decapod evolution.</title>
        <authorList>
            <person name="Jeong J.-H."/>
            <person name="Song I."/>
            <person name="Kim S."/>
            <person name="Choi T."/>
            <person name="Kim D."/>
            <person name="Ryu S."/>
            <person name="Kim W."/>
        </authorList>
    </citation>
    <scope>NUCLEOTIDE SEQUENCE [LARGE SCALE GENOMIC DNA]</scope>
    <source>
        <tissue evidence="1">Muscle</tissue>
    </source>
</reference>
<keyword evidence="2" id="KW-1185">Reference proteome</keyword>
<gene>
    <name evidence="1" type="ORF">E2C01_069363</name>
</gene>
<proteinExistence type="predicted"/>
<dbReference type="Proteomes" id="UP000324222">
    <property type="component" value="Unassembled WGS sequence"/>
</dbReference>
<organism evidence="1 2">
    <name type="scientific">Portunus trituberculatus</name>
    <name type="common">Swimming crab</name>
    <name type="synonym">Neptunus trituberculatus</name>
    <dbReference type="NCBI Taxonomy" id="210409"/>
    <lineage>
        <taxon>Eukaryota</taxon>
        <taxon>Metazoa</taxon>
        <taxon>Ecdysozoa</taxon>
        <taxon>Arthropoda</taxon>
        <taxon>Crustacea</taxon>
        <taxon>Multicrustacea</taxon>
        <taxon>Malacostraca</taxon>
        <taxon>Eumalacostraca</taxon>
        <taxon>Eucarida</taxon>
        <taxon>Decapoda</taxon>
        <taxon>Pleocyemata</taxon>
        <taxon>Brachyura</taxon>
        <taxon>Eubrachyura</taxon>
        <taxon>Portunoidea</taxon>
        <taxon>Portunidae</taxon>
        <taxon>Portuninae</taxon>
        <taxon>Portunus</taxon>
    </lineage>
</organism>
<dbReference type="EMBL" id="VSRR010040120">
    <property type="protein sequence ID" value="MPC74980.1"/>
    <property type="molecule type" value="Genomic_DNA"/>
</dbReference>
<comment type="caution">
    <text evidence="1">The sequence shown here is derived from an EMBL/GenBank/DDBJ whole genome shotgun (WGS) entry which is preliminary data.</text>
</comment>
<sequence>METMNMILGKKKNSCTNKIRSDSNEIQKAGTRGKKVKQEVGRRNSGSDYVWVRRGDGVWEEVWEGEEALEGWC</sequence>